<proteinExistence type="predicted"/>
<dbReference type="OrthoDB" id="2126250at2759"/>
<dbReference type="EMBL" id="SNRW01011023">
    <property type="protein sequence ID" value="KAA6375737.1"/>
    <property type="molecule type" value="Genomic_DNA"/>
</dbReference>
<reference evidence="8 10" key="1">
    <citation type="submission" date="2019-03" db="EMBL/GenBank/DDBJ databases">
        <title>Single cell metagenomics reveals metabolic interactions within the superorganism composed of flagellate Streblomastix strix and complex community of Bacteroidetes bacteria on its surface.</title>
        <authorList>
            <person name="Treitli S.C."/>
            <person name="Kolisko M."/>
            <person name="Husnik F."/>
            <person name="Keeling P."/>
            <person name="Hampl V."/>
        </authorList>
    </citation>
    <scope>NUCLEOTIDE SEQUENCE [LARGE SCALE GENOMIC DNA]</scope>
    <source>
        <strain evidence="8">ST1C</strain>
    </source>
</reference>
<keyword evidence="4 6" id="KW-1133">Transmembrane helix</keyword>
<keyword evidence="2" id="KW-1003">Cell membrane</keyword>
<comment type="subcellular location">
    <subcellularLocation>
        <location evidence="1">Cell membrane</location>
        <topology evidence="1">Multi-pass membrane protein</topology>
    </subcellularLocation>
</comment>
<dbReference type="PANTHER" id="PTHR32522">
    <property type="match status" value="1"/>
</dbReference>
<feature type="transmembrane region" description="Helical" evidence="6">
    <location>
        <begin position="86"/>
        <end position="110"/>
    </location>
</feature>
<evidence type="ECO:0000256" key="4">
    <source>
        <dbReference type="ARBA" id="ARBA00022989"/>
    </source>
</evidence>
<sequence>MFLCFFSLMASMHTNVQEQSKEIGIMRALGFTRFQIVRIYIEEAFILVITAAIMGLIVGMLVGYVLTSQVGMLKGLPVQFVFPWEFTIIAFGCALVISILASAWPAWRVAKADIVKTMKS</sequence>
<comment type="caution">
    <text evidence="8">The sequence shown here is derived from an EMBL/GenBank/DDBJ whole genome shotgun (WGS) entry which is preliminary data.</text>
</comment>
<dbReference type="InterPro" id="IPR003838">
    <property type="entry name" value="ABC3_permease_C"/>
</dbReference>
<dbReference type="Pfam" id="PF02687">
    <property type="entry name" value="FtsX"/>
    <property type="match status" value="1"/>
</dbReference>
<keyword evidence="5 6" id="KW-0472">Membrane</keyword>
<name>A0A5J4UYJ2_9EUKA</name>
<evidence type="ECO:0000313" key="8">
    <source>
        <dbReference type="EMBL" id="KAA6375736.1"/>
    </source>
</evidence>
<dbReference type="PANTHER" id="PTHR32522:SF3">
    <property type="entry name" value="ABC3 TRANSPORTER PERMEASE PROTEIN DOMAIN-CONTAINING PROTEIN"/>
    <property type="match status" value="1"/>
</dbReference>
<evidence type="ECO:0000256" key="3">
    <source>
        <dbReference type="ARBA" id="ARBA00022692"/>
    </source>
</evidence>
<gene>
    <name evidence="8" type="ORF">EZS28_028736</name>
    <name evidence="9" type="ORF">EZS28_028737</name>
</gene>
<evidence type="ECO:0000256" key="1">
    <source>
        <dbReference type="ARBA" id="ARBA00004651"/>
    </source>
</evidence>
<evidence type="ECO:0000313" key="10">
    <source>
        <dbReference type="Proteomes" id="UP000324800"/>
    </source>
</evidence>
<feature type="transmembrane region" description="Helical" evidence="6">
    <location>
        <begin position="44"/>
        <end position="66"/>
    </location>
</feature>
<dbReference type="AlphaFoldDB" id="A0A5J4UYJ2"/>
<dbReference type="GO" id="GO:0005886">
    <property type="term" value="C:plasma membrane"/>
    <property type="evidence" value="ECO:0007669"/>
    <property type="project" value="UniProtKB-SubCell"/>
</dbReference>
<dbReference type="EMBL" id="SNRW01011023">
    <property type="protein sequence ID" value="KAA6375736.1"/>
    <property type="molecule type" value="Genomic_DNA"/>
</dbReference>
<organism evidence="8 10">
    <name type="scientific">Streblomastix strix</name>
    <dbReference type="NCBI Taxonomy" id="222440"/>
    <lineage>
        <taxon>Eukaryota</taxon>
        <taxon>Metamonada</taxon>
        <taxon>Preaxostyla</taxon>
        <taxon>Oxymonadida</taxon>
        <taxon>Streblomastigidae</taxon>
        <taxon>Streblomastix</taxon>
    </lineage>
</organism>
<evidence type="ECO:0000256" key="6">
    <source>
        <dbReference type="SAM" id="Phobius"/>
    </source>
</evidence>
<dbReference type="Proteomes" id="UP000324800">
    <property type="component" value="Unassembled WGS sequence"/>
</dbReference>
<keyword evidence="3 6" id="KW-0812">Transmembrane</keyword>
<accession>A0A5J4UYJ2</accession>
<evidence type="ECO:0000256" key="5">
    <source>
        <dbReference type="ARBA" id="ARBA00023136"/>
    </source>
</evidence>
<protein>
    <submittedName>
        <fullName evidence="8">Putative DUF214 family protein</fullName>
    </submittedName>
</protein>
<evidence type="ECO:0000313" key="9">
    <source>
        <dbReference type="EMBL" id="KAA6375737.1"/>
    </source>
</evidence>
<evidence type="ECO:0000259" key="7">
    <source>
        <dbReference type="Pfam" id="PF02687"/>
    </source>
</evidence>
<evidence type="ECO:0000256" key="2">
    <source>
        <dbReference type="ARBA" id="ARBA00022475"/>
    </source>
</evidence>
<feature type="domain" description="ABC3 transporter permease C-terminal" evidence="7">
    <location>
        <begin position="1"/>
        <end position="113"/>
    </location>
</feature>